<dbReference type="GO" id="GO:0003677">
    <property type="term" value="F:DNA binding"/>
    <property type="evidence" value="ECO:0007669"/>
    <property type="project" value="InterPro"/>
</dbReference>
<dbReference type="Pfam" id="PF06114">
    <property type="entry name" value="Peptidase_M78"/>
    <property type="match status" value="1"/>
</dbReference>
<dbReference type="Gene3D" id="1.10.10.2910">
    <property type="match status" value="1"/>
</dbReference>
<proteinExistence type="inferred from homology"/>
<dbReference type="CDD" id="cd00093">
    <property type="entry name" value="HTH_XRE"/>
    <property type="match status" value="1"/>
</dbReference>
<dbReference type="SUPFAM" id="SSF47413">
    <property type="entry name" value="lambda repressor-like DNA-binding domains"/>
    <property type="match status" value="1"/>
</dbReference>
<name>A0A1V9DDT0_9GAMM</name>
<dbReference type="RefSeq" id="WP_081140692.1">
    <property type="nucleotide sequence ID" value="NZ_MWUE01000024.1"/>
</dbReference>
<comment type="similarity">
    <text evidence="1">Belongs to the short-chain fatty acyl-CoA assimilation regulator (ScfR) family.</text>
</comment>
<evidence type="ECO:0000313" key="4">
    <source>
        <dbReference type="Proteomes" id="UP000192769"/>
    </source>
</evidence>
<evidence type="ECO:0000313" key="3">
    <source>
        <dbReference type="EMBL" id="OQP32009.1"/>
    </source>
</evidence>
<accession>A0A1V9DDT0</accession>
<dbReference type="PANTHER" id="PTHR43236">
    <property type="entry name" value="ANTITOXIN HIGA1"/>
    <property type="match status" value="1"/>
</dbReference>
<dbReference type="InterPro" id="IPR010359">
    <property type="entry name" value="IrrE_HExxH"/>
</dbReference>
<dbReference type="InterPro" id="IPR001387">
    <property type="entry name" value="Cro/C1-type_HTH"/>
</dbReference>
<keyword evidence="4" id="KW-1185">Reference proteome</keyword>
<dbReference type="PROSITE" id="PS50943">
    <property type="entry name" value="HTH_CROC1"/>
    <property type="match status" value="1"/>
</dbReference>
<evidence type="ECO:0000256" key="1">
    <source>
        <dbReference type="ARBA" id="ARBA00007227"/>
    </source>
</evidence>
<gene>
    <name evidence="3" type="ORF">B2J69_16280</name>
</gene>
<dbReference type="AlphaFoldDB" id="A0A1V9DDT0"/>
<reference evidence="3 4" key="1">
    <citation type="submission" date="2017-02" db="EMBL/GenBank/DDBJ databases">
        <title>Whole genome shotgun sequence of Pantoea agglomerans strain AS1 isolated from a cycad, Zamia floridana in Central Florida, USA.</title>
        <authorList>
            <person name="Lata P."/>
            <person name="Govindarajan S."/>
            <person name="Qi F."/>
            <person name="Li J.-L."/>
            <person name="Maurya S.K."/>
            <person name="Sahoo M.K."/>
        </authorList>
    </citation>
    <scope>NUCLEOTIDE SEQUENCE [LARGE SCALE GENOMIC DNA]</scope>
    <source>
        <strain evidence="3 4">AS1</strain>
    </source>
</reference>
<dbReference type="Gene3D" id="1.10.260.40">
    <property type="entry name" value="lambda repressor-like DNA-binding domains"/>
    <property type="match status" value="1"/>
</dbReference>
<dbReference type="InterPro" id="IPR010982">
    <property type="entry name" value="Lambda_DNA-bd_dom_sf"/>
</dbReference>
<dbReference type="Pfam" id="PF01381">
    <property type="entry name" value="HTH_3"/>
    <property type="match status" value="1"/>
</dbReference>
<evidence type="ECO:0000259" key="2">
    <source>
        <dbReference type="PROSITE" id="PS50943"/>
    </source>
</evidence>
<dbReference type="Proteomes" id="UP000192769">
    <property type="component" value="Unassembled WGS sequence"/>
</dbReference>
<dbReference type="SMART" id="SM00530">
    <property type="entry name" value="HTH_XRE"/>
    <property type="match status" value="1"/>
</dbReference>
<dbReference type="InterPro" id="IPR052345">
    <property type="entry name" value="Rad_response_metalloprotease"/>
</dbReference>
<protein>
    <submittedName>
        <fullName evidence="3">Zn peptidase</fullName>
    </submittedName>
</protein>
<comment type="caution">
    <text evidence="3">The sequence shown here is derived from an EMBL/GenBank/DDBJ whole genome shotgun (WGS) entry which is preliminary data.</text>
</comment>
<dbReference type="EMBL" id="MWUE01000024">
    <property type="protein sequence ID" value="OQP32009.1"/>
    <property type="molecule type" value="Genomic_DNA"/>
</dbReference>
<feature type="domain" description="HTH cro/C1-type" evidence="2">
    <location>
        <begin position="13"/>
        <end position="65"/>
    </location>
</feature>
<organism evidence="3 4">
    <name type="scientific">Pantoea latae</name>
    <dbReference type="NCBI Taxonomy" id="1964541"/>
    <lineage>
        <taxon>Bacteria</taxon>
        <taxon>Pseudomonadati</taxon>
        <taxon>Pseudomonadota</taxon>
        <taxon>Gammaproteobacteria</taxon>
        <taxon>Enterobacterales</taxon>
        <taxon>Erwiniaceae</taxon>
        <taxon>Pantoea</taxon>
    </lineage>
</organism>
<dbReference type="OrthoDB" id="9794834at2"/>
<sequence>MNIQEYIAERLFAARAEAGLSAVAVADAIGVVRQTYSKFEQAQGVPTVTQLIALCKLYNKPIGYFYDSDEGTFRFAMRADHPDMLDSKLRNALISKLQHIHAIEEAADARQPEDLPNSLPIFTAKEEDLLRVEDKAAEERRRLGVGDATCVGDIVALLESFDIRVIPFSHQAEEGLVSGFSAFSDKYGTAIYVNNHPSVSVERQIFSICHEYAHIIFHRDDYTGPAKTYKTRGKSVSPEEKVANHFAACFLIPEHALRKQFLMQGGGWAYEETVMRLKSIYRVSFACMVDRLSKCRLISPKNAAWLWSITQQKGWNRQEPKPIRDPLSYKERLLVLSRKAWEAGTASESFLADLLELNRKELSVLLEKWYADQEAGEDAFSMPQMRH</sequence>
<dbReference type="PANTHER" id="PTHR43236:SF1">
    <property type="entry name" value="BLL7220 PROTEIN"/>
    <property type="match status" value="1"/>
</dbReference>